<proteinExistence type="predicted"/>
<gene>
    <name evidence="1" type="ORF">KPL71_003100</name>
</gene>
<sequence>MGLLVGSNSQPKDLWRWCRSMGQLNLISYCIKDEITAASAAVGKLLSIKENLENQWYVTWADVSDDLEDLIYRELKEKVDKVDKQTYEPLCSTAEGQRIMAGRVCPSLMPEETNLMETIYKHTCRDIIHHYYNQQRSLSEVWRCFSPLQMTAEELQEESQYVPSATMPGRWLGQQLQSLELKEDWNCDKKWEMISEVWVEILAYAASHSTWNEHSQHLGKGGELLTHVRLLMAHLGLSSQYLYANAPFFLVNDQDILTALGLPFSLARAPRVLILNWRPPEIGLVKGRACGEHNGPIVLGVQANPVEFGELVASQGLNIEEGSRRNPKHTKDNELWLKQFPSLITQGLGAIIVYLRFWRTDMLTFTATPSLVAGTIKTIDILNFFAVPSNSPNRPGLPNPFDVVCYVLQNCARLFSSQILDEQKERASRQIFERIAEKDCFNLVAFELGFMKRYTDSFDRNNLTDIFGAIFYSHPLLGNHKRWSRSMGQLNLISYCVKDETITAKSAAVGKLLATIKTLVNLENQWYVTWVDVSDELEELICRELKEKVANYTKPEPFCSTAEGLSIMTGKGDYVLEKRYGLDPKTWLIASERYDHSLLAWHIATDLCYYDDLVEKLRSDYMLYLLIVCPSMMPEENFMDSRYTITCQDIIDHYGAWPLISPLDKVTQVPKSKSIEARRHLLRTESQKFRQNPQSASRPGRQLGKRLQEQESEVDWSNGRKWDMISEVWVEMLAYAASHGTWNEHGQHLRNGGELLTHVRLLMAHLGLSSQYDKHGIYRDVLNMEFGKFVLNE</sequence>
<dbReference type="Proteomes" id="UP000829398">
    <property type="component" value="Chromosome 2"/>
</dbReference>
<protein>
    <submittedName>
        <fullName evidence="1">DUF4220 domain-containing protein</fullName>
    </submittedName>
</protein>
<comment type="caution">
    <text evidence="1">The sequence shown here is derived from an EMBL/GenBank/DDBJ whole genome shotgun (WGS) entry which is preliminary data.</text>
</comment>
<keyword evidence="2" id="KW-1185">Reference proteome</keyword>
<organism evidence="1 2">
    <name type="scientific">Citrus sinensis</name>
    <name type="common">Sweet orange</name>
    <name type="synonym">Citrus aurantium var. sinensis</name>
    <dbReference type="NCBI Taxonomy" id="2711"/>
    <lineage>
        <taxon>Eukaryota</taxon>
        <taxon>Viridiplantae</taxon>
        <taxon>Streptophyta</taxon>
        <taxon>Embryophyta</taxon>
        <taxon>Tracheophyta</taxon>
        <taxon>Spermatophyta</taxon>
        <taxon>Magnoliopsida</taxon>
        <taxon>eudicotyledons</taxon>
        <taxon>Gunneridae</taxon>
        <taxon>Pentapetalae</taxon>
        <taxon>rosids</taxon>
        <taxon>malvids</taxon>
        <taxon>Sapindales</taxon>
        <taxon>Rutaceae</taxon>
        <taxon>Aurantioideae</taxon>
        <taxon>Citrus</taxon>
    </lineage>
</organism>
<evidence type="ECO:0000313" key="2">
    <source>
        <dbReference type="Proteomes" id="UP000829398"/>
    </source>
</evidence>
<evidence type="ECO:0000313" key="1">
    <source>
        <dbReference type="EMBL" id="KAH9789629.1"/>
    </source>
</evidence>
<accession>A0ACB8MUX7</accession>
<name>A0ACB8MUX7_CITSI</name>
<reference evidence="2" key="1">
    <citation type="journal article" date="2023" name="Hortic. Res.">
        <title>A chromosome-level phased genome enabling allele-level studies in sweet orange: a case study on citrus Huanglongbing tolerance.</title>
        <authorList>
            <person name="Wu B."/>
            <person name="Yu Q."/>
            <person name="Deng Z."/>
            <person name="Duan Y."/>
            <person name="Luo F."/>
            <person name="Gmitter F. Jr."/>
        </authorList>
    </citation>
    <scope>NUCLEOTIDE SEQUENCE [LARGE SCALE GENOMIC DNA]</scope>
    <source>
        <strain evidence="2">cv. Valencia</strain>
    </source>
</reference>
<dbReference type="EMBL" id="CM039171">
    <property type="protein sequence ID" value="KAH9789629.1"/>
    <property type="molecule type" value="Genomic_DNA"/>
</dbReference>